<protein>
    <submittedName>
        <fullName evidence="3">Serine/threonine protein kinase</fullName>
    </submittedName>
</protein>
<keyword evidence="3" id="KW-0418">Kinase</keyword>
<evidence type="ECO:0000313" key="3">
    <source>
        <dbReference type="EMBL" id="WFD39136.1"/>
    </source>
</evidence>
<dbReference type="PROSITE" id="PS50011">
    <property type="entry name" value="PROTEIN_KINASE_DOM"/>
    <property type="match status" value="1"/>
</dbReference>
<dbReference type="Gene3D" id="1.10.510.10">
    <property type="entry name" value="Transferase(Phosphotransferase) domain 1"/>
    <property type="match status" value="1"/>
</dbReference>
<keyword evidence="3" id="KW-0723">Serine/threonine-protein kinase</keyword>
<dbReference type="RefSeq" id="XP_060122033.1">
    <property type="nucleotide sequence ID" value="XM_060266050.1"/>
</dbReference>
<evidence type="ECO:0000313" key="4">
    <source>
        <dbReference type="Proteomes" id="UP001217754"/>
    </source>
</evidence>
<evidence type="ECO:0000256" key="1">
    <source>
        <dbReference type="SAM" id="MobiDB-lite"/>
    </source>
</evidence>
<dbReference type="AlphaFoldDB" id="A0AAF0JFN8"/>
<dbReference type="GO" id="GO:0005524">
    <property type="term" value="F:ATP binding"/>
    <property type="evidence" value="ECO:0007669"/>
    <property type="project" value="InterPro"/>
</dbReference>
<evidence type="ECO:0000259" key="2">
    <source>
        <dbReference type="PROSITE" id="PS50011"/>
    </source>
</evidence>
<gene>
    <name evidence="3" type="primary">SKS1</name>
    <name evidence="3" type="ORF">MJAP1_002108</name>
</gene>
<dbReference type="Pfam" id="PF00069">
    <property type="entry name" value="Pkinase"/>
    <property type="match status" value="1"/>
</dbReference>
<proteinExistence type="predicted"/>
<keyword evidence="3" id="KW-0808">Transferase</keyword>
<keyword evidence="4" id="KW-1185">Reference proteome</keyword>
<dbReference type="SMART" id="SM00220">
    <property type="entry name" value="S_TKc"/>
    <property type="match status" value="1"/>
</dbReference>
<dbReference type="InterPro" id="IPR008271">
    <property type="entry name" value="Ser/Thr_kinase_AS"/>
</dbReference>
<feature type="compositionally biased region" description="Polar residues" evidence="1">
    <location>
        <begin position="491"/>
        <end position="515"/>
    </location>
</feature>
<dbReference type="PROSITE" id="PS00108">
    <property type="entry name" value="PROTEIN_KINASE_ST"/>
    <property type="match status" value="1"/>
</dbReference>
<dbReference type="GO" id="GO:0004674">
    <property type="term" value="F:protein serine/threonine kinase activity"/>
    <property type="evidence" value="ECO:0007669"/>
    <property type="project" value="UniProtKB-KW"/>
</dbReference>
<dbReference type="InterPro" id="IPR011009">
    <property type="entry name" value="Kinase-like_dom_sf"/>
</dbReference>
<dbReference type="GO" id="GO:0010506">
    <property type="term" value="P:regulation of autophagy"/>
    <property type="evidence" value="ECO:0007669"/>
    <property type="project" value="InterPro"/>
</dbReference>
<sequence length="534" mass="59317">MTSVTPPQHRNLIGTRIADGRLELLSVLGLGAYGVVYLARDVSSFQHARKFLGESSRGTNGQGDYYAVKCLNKVGLDNRQRAFQRRETLLHTMTSSHPNVVSLHRIIDEPHDPNVYVIMDYCPDGDLFSMITEKMQYTVDPEPYVRDPVANDGRPMPEDPAYTRTRLAMDVVVKDVFNQILDAVEHCHNMGIYHRDLKPENILCMQNGRRVLLADFGLATGDRWSNDFGCGSSFYMGPECQGGLSARLSHYNTAANDVWSLGVILINLICGRNPWKQASSQDETFREYLKDPDFIKKVLPISEETNAVLKRIFTFRSESRCSIRSLRRWVNAIPRLQATALELWHRHHSVPMVATDHHQSKAQVETTPRIPSDALASLVPQEDMDSSDVISEALTPPSHSSAVPNAGTSHFSQLSLDDAYDRCVQEQAAKSAKRAPLRDTAMNLYLATVDEAQSLRPHPRAVPESSGDHFAAKPKPNSDLLIPDVPVDGYSETSQSASDTDFTLTPVSSPDDSMDASSIWCSGPCEAIPPIVAR</sequence>
<dbReference type="Proteomes" id="UP001217754">
    <property type="component" value="Chromosome 3"/>
</dbReference>
<dbReference type="PANTHER" id="PTHR24348">
    <property type="entry name" value="SERINE/THREONINE-PROTEIN KINASE UNC-51-RELATED"/>
    <property type="match status" value="1"/>
</dbReference>
<feature type="domain" description="Protein kinase" evidence="2">
    <location>
        <begin position="22"/>
        <end position="336"/>
    </location>
</feature>
<name>A0AAF0JFN8_9BASI</name>
<feature type="region of interest" description="Disordered" evidence="1">
    <location>
        <begin position="455"/>
        <end position="515"/>
    </location>
</feature>
<reference evidence="3" key="1">
    <citation type="submission" date="2023-03" db="EMBL/GenBank/DDBJ databases">
        <title>Mating type loci evolution in Malassezia.</title>
        <authorList>
            <person name="Coelho M.A."/>
        </authorList>
    </citation>
    <scope>NUCLEOTIDE SEQUENCE</scope>
    <source>
        <strain evidence="3">CBS 9431</strain>
    </source>
</reference>
<dbReference type="SUPFAM" id="SSF56112">
    <property type="entry name" value="Protein kinase-like (PK-like)"/>
    <property type="match status" value="1"/>
</dbReference>
<dbReference type="GeneID" id="85225757"/>
<dbReference type="InterPro" id="IPR045269">
    <property type="entry name" value="Atg1-like"/>
</dbReference>
<organism evidence="3 4">
    <name type="scientific">Malassezia japonica</name>
    <dbReference type="NCBI Taxonomy" id="223818"/>
    <lineage>
        <taxon>Eukaryota</taxon>
        <taxon>Fungi</taxon>
        <taxon>Dikarya</taxon>
        <taxon>Basidiomycota</taxon>
        <taxon>Ustilaginomycotina</taxon>
        <taxon>Malasseziomycetes</taxon>
        <taxon>Malasseziales</taxon>
        <taxon>Malasseziaceae</taxon>
        <taxon>Malassezia</taxon>
    </lineage>
</organism>
<dbReference type="GO" id="GO:0005737">
    <property type="term" value="C:cytoplasm"/>
    <property type="evidence" value="ECO:0007669"/>
    <property type="project" value="TreeGrafter"/>
</dbReference>
<dbReference type="EMBL" id="CP119960">
    <property type="protein sequence ID" value="WFD39136.1"/>
    <property type="molecule type" value="Genomic_DNA"/>
</dbReference>
<dbReference type="InterPro" id="IPR000719">
    <property type="entry name" value="Prot_kinase_dom"/>
</dbReference>
<accession>A0AAF0JFN8</accession>